<evidence type="ECO:0000313" key="2">
    <source>
        <dbReference type="EMBL" id="KAJ1130618.1"/>
    </source>
</evidence>
<gene>
    <name evidence="2" type="ORF">NDU88_008969</name>
</gene>
<keyword evidence="3" id="KW-1185">Reference proteome</keyword>
<proteinExistence type="predicted"/>
<evidence type="ECO:0000313" key="3">
    <source>
        <dbReference type="Proteomes" id="UP001066276"/>
    </source>
</evidence>
<comment type="caution">
    <text evidence="2">The sequence shown here is derived from an EMBL/GenBank/DDBJ whole genome shotgun (WGS) entry which is preliminary data.</text>
</comment>
<protein>
    <submittedName>
        <fullName evidence="2">Uncharacterized protein</fullName>
    </submittedName>
</protein>
<dbReference type="Proteomes" id="UP001066276">
    <property type="component" value="Chromosome 7"/>
</dbReference>
<organism evidence="2 3">
    <name type="scientific">Pleurodeles waltl</name>
    <name type="common">Iberian ribbed newt</name>
    <dbReference type="NCBI Taxonomy" id="8319"/>
    <lineage>
        <taxon>Eukaryota</taxon>
        <taxon>Metazoa</taxon>
        <taxon>Chordata</taxon>
        <taxon>Craniata</taxon>
        <taxon>Vertebrata</taxon>
        <taxon>Euteleostomi</taxon>
        <taxon>Amphibia</taxon>
        <taxon>Batrachia</taxon>
        <taxon>Caudata</taxon>
        <taxon>Salamandroidea</taxon>
        <taxon>Salamandridae</taxon>
        <taxon>Pleurodelinae</taxon>
        <taxon>Pleurodeles</taxon>
    </lineage>
</organism>
<dbReference type="EMBL" id="JANPWB010000011">
    <property type="protein sequence ID" value="KAJ1130618.1"/>
    <property type="molecule type" value="Genomic_DNA"/>
</dbReference>
<name>A0AAV7PXR3_PLEWA</name>
<evidence type="ECO:0000256" key="1">
    <source>
        <dbReference type="SAM" id="MobiDB-lite"/>
    </source>
</evidence>
<feature type="region of interest" description="Disordered" evidence="1">
    <location>
        <begin position="28"/>
        <end position="72"/>
    </location>
</feature>
<dbReference type="AlphaFoldDB" id="A0AAV7PXR3"/>
<sequence>MIYGGPRRVDLESLECKAREGCKTQGYVKRKGPKKCSPADNSEPDADADAVGALSSGGSRTDQCGGMDINSPSLPSAAVTEALFQVPTSTHEFSPVNC</sequence>
<accession>A0AAV7PXR3</accession>
<reference evidence="2" key="1">
    <citation type="journal article" date="2022" name="bioRxiv">
        <title>Sequencing and chromosome-scale assembly of the giantPleurodeles waltlgenome.</title>
        <authorList>
            <person name="Brown T."/>
            <person name="Elewa A."/>
            <person name="Iarovenko S."/>
            <person name="Subramanian E."/>
            <person name="Araus A.J."/>
            <person name="Petzold A."/>
            <person name="Susuki M."/>
            <person name="Suzuki K.-i.T."/>
            <person name="Hayashi T."/>
            <person name="Toyoda A."/>
            <person name="Oliveira C."/>
            <person name="Osipova E."/>
            <person name="Leigh N.D."/>
            <person name="Simon A."/>
            <person name="Yun M.H."/>
        </authorList>
    </citation>
    <scope>NUCLEOTIDE SEQUENCE</scope>
    <source>
        <strain evidence="2">20211129_DDA</strain>
        <tissue evidence="2">Liver</tissue>
    </source>
</reference>